<keyword evidence="4" id="KW-0012">Acyltransferase</keyword>
<dbReference type="InParanoid" id="A9V2Z5"/>
<evidence type="ECO:0000256" key="2">
    <source>
        <dbReference type="ARBA" id="ARBA00013184"/>
    </source>
</evidence>
<gene>
    <name evidence="7" type="ORF">MONBRDRAFT_37635</name>
</gene>
<dbReference type="InterPro" id="IPR017380">
    <property type="entry name" value="Hist_AcTrfase_B-typ_cat-su"/>
</dbReference>
<dbReference type="GO" id="GO:0031509">
    <property type="term" value="P:subtelomeric heterochromatin formation"/>
    <property type="evidence" value="ECO:0007669"/>
    <property type="project" value="InterPro"/>
</dbReference>
<dbReference type="GO" id="GO:0000781">
    <property type="term" value="C:chromosome, telomeric region"/>
    <property type="evidence" value="ECO:0007669"/>
    <property type="project" value="GOC"/>
</dbReference>
<dbReference type="PANTHER" id="PTHR12046">
    <property type="entry name" value="HISTONE ACETYLTRANSFERASE TYPE B CATALYTIC SUBUNIT"/>
    <property type="match status" value="1"/>
</dbReference>
<dbReference type="EC" id="2.3.1.48" evidence="2"/>
<reference evidence="7 8" key="1">
    <citation type="journal article" date="2008" name="Nature">
        <title>The genome of the choanoflagellate Monosiga brevicollis and the origin of metazoans.</title>
        <authorList>
            <consortium name="JGI Sequencing"/>
            <person name="King N."/>
            <person name="Westbrook M.J."/>
            <person name="Young S.L."/>
            <person name="Kuo A."/>
            <person name="Abedin M."/>
            <person name="Chapman J."/>
            <person name="Fairclough S."/>
            <person name="Hellsten U."/>
            <person name="Isogai Y."/>
            <person name="Letunic I."/>
            <person name="Marr M."/>
            <person name="Pincus D."/>
            <person name="Putnam N."/>
            <person name="Rokas A."/>
            <person name="Wright K.J."/>
            <person name="Zuzow R."/>
            <person name="Dirks W."/>
            <person name="Good M."/>
            <person name="Goodstein D."/>
            <person name="Lemons D."/>
            <person name="Li W."/>
            <person name="Lyons J.B."/>
            <person name="Morris A."/>
            <person name="Nichols S."/>
            <person name="Richter D.J."/>
            <person name="Salamov A."/>
            <person name="Bork P."/>
            <person name="Lim W.A."/>
            <person name="Manning G."/>
            <person name="Miller W.T."/>
            <person name="McGinnis W."/>
            <person name="Shapiro H."/>
            <person name="Tjian R."/>
            <person name="Grigoriev I.V."/>
            <person name="Rokhsar D."/>
        </authorList>
    </citation>
    <scope>NUCLEOTIDE SEQUENCE [LARGE SCALE GENOMIC DNA]</scope>
    <source>
        <strain evidence="8">MX1 / ATCC 50154</strain>
    </source>
</reference>
<dbReference type="GO" id="GO:0005634">
    <property type="term" value="C:nucleus"/>
    <property type="evidence" value="ECO:0007669"/>
    <property type="project" value="InterPro"/>
</dbReference>
<dbReference type="Proteomes" id="UP000001357">
    <property type="component" value="Unassembled WGS sequence"/>
</dbReference>
<dbReference type="AlphaFoldDB" id="A9V2Z5"/>
<dbReference type="EMBL" id="CH991556">
    <property type="protein sequence ID" value="EDQ87971.1"/>
    <property type="molecule type" value="Genomic_DNA"/>
</dbReference>
<dbReference type="GO" id="GO:0004402">
    <property type="term" value="F:histone acetyltransferase activity"/>
    <property type="evidence" value="ECO:0007669"/>
    <property type="project" value="InterPro"/>
</dbReference>
<evidence type="ECO:0000313" key="7">
    <source>
        <dbReference type="EMBL" id="EDQ87971.1"/>
    </source>
</evidence>
<dbReference type="Pfam" id="PF10394">
    <property type="entry name" value="Hat1_N"/>
    <property type="match status" value="1"/>
</dbReference>
<comment type="catalytic activity">
    <reaction evidence="5">
        <text>L-lysyl-[protein] + acetyl-CoA = N(6)-acetyl-L-lysyl-[protein] + CoA + H(+)</text>
        <dbReference type="Rhea" id="RHEA:45948"/>
        <dbReference type="Rhea" id="RHEA-COMP:9752"/>
        <dbReference type="Rhea" id="RHEA-COMP:10731"/>
        <dbReference type="ChEBI" id="CHEBI:15378"/>
        <dbReference type="ChEBI" id="CHEBI:29969"/>
        <dbReference type="ChEBI" id="CHEBI:57287"/>
        <dbReference type="ChEBI" id="CHEBI:57288"/>
        <dbReference type="ChEBI" id="CHEBI:61930"/>
        <dbReference type="EC" id="2.3.1.48"/>
    </reaction>
</comment>
<dbReference type="InterPro" id="IPR016181">
    <property type="entry name" value="Acyl_CoA_acyltransferase"/>
</dbReference>
<evidence type="ECO:0000313" key="8">
    <source>
        <dbReference type="Proteomes" id="UP000001357"/>
    </source>
</evidence>
<proteinExistence type="inferred from homology"/>
<protein>
    <recommendedName>
        <fullName evidence="2">histone acetyltransferase</fullName>
        <ecNumber evidence="2">2.3.1.48</ecNumber>
    </recommendedName>
</protein>
<sequence length="227" mass="25863">MEPPNHEDDEPLGPHLVWADAVTTIELYTNRQEVESGEGDVCYPEYTHQVFGETEKIYGYDNLRVRLLYGAGSLLTSLCIEYGQRVESDETGVEADNVEAAMLEWLPEEEPCLRGVEAFKAAVDQAEAKFTPPGIKQHEYHDHAGNTIEVYLGRPSDPSVHAYHQRAQTFTLWAIEAASYIDLEDDKWHMLYAFMRIPEGDGFRHALVGFVTLYTYYAYPANLRPRI</sequence>
<dbReference type="Gene3D" id="3.90.360.10">
    <property type="entry name" value="Histone acetyl transferase 1 (HAT1), N-terminal domain"/>
    <property type="match status" value="1"/>
</dbReference>
<evidence type="ECO:0000256" key="3">
    <source>
        <dbReference type="ARBA" id="ARBA00022679"/>
    </source>
</evidence>
<dbReference type="KEGG" id="mbr:MONBRDRAFT_37635"/>
<dbReference type="GeneID" id="5892421"/>
<feature type="non-terminal residue" evidence="7">
    <location>
        <position position="227"/>
    </location>
</feature>
<evidence type="ECO:0000256" key="5">
    <source>
        <dbReference type="ARBA" id="ARBA00048017"/>
    </source>
</evidence>
<dbReference type="eggNOG" id="KOG2696">
    <property type="taxonomic scope" value="Eukaryota"/>
</dbReference>
<evidence type="ECO:0000256" key="1">
    <source>
        <dbReference type="ARBA" id="ARBA00010543"/>
    </source>
</evidence>
<dbReference type="InterPro" id="IPR019467">
    <property type="entry name" value="Hat1_N"/>
</dbReference>
<keyword evidence="3" id="KW-0808">Transferase</keyword>
<keyword evidence="8" id="KW-1185">Reference proteome</keyword>
<evidence type="ECO:0000259" key="6">
    <source>
        <dbReference type="Pfam" id="PF10394"/>
    </source>
</evidence>
<dbReference type="Gene3D" id="3.40.630.30">
    <property type="match status" value="1"/>
</dbReference>
<dbReference type="InterPro" id="IPR037113">
    <property type="entry name" value="Hat1_N_sf"/>
</dbReference>
<dbReference type="SUPFAM" id="SSF55729">
    <property type="entry name" value="Acyl-CoA N-acyltransferases (Nat)"/>
    <property type="match status" value="1"/>
</dbReference>
<name>A9V2Z5_MONBE</name>
<evidence type="ECO:0000256" key="4">
    <source>
        <dbReference type="ARBA" id="ARBA00023315"/>
    </source>
</evidence>
<dbReference type="RefSeq" id="XP_001747047.1">
    <property type="nucleotide sequence ID" value="XM_001746995.1"/>
</dbReference>
<feature type="domain" description="Histone acetyl transferase HAT1 N-terminal" evidence="6">
    <location>
        <begin position="17"/>
        <end position="176"/>
    </location>
</feature>
<dbReference type="STRING" id="81824.A9V2Z5"/>
<organism evidence="7 8">
    <name type="scientific">Monosiga brevicollis</name>
    <name type="common">Choanoflagellate</name>
    <dbReference type="NCBI Taxonomy" id="81824"/>
    <lineage>
        <taxon>Eukaryota</taxon>
        <taxon>Choanoflagellata</taxon>
        <taxon>Craspedida</taxon>
        <taxon>Salpingoecidae</taxon>
        <taxon>Monosiga</taxon>
    </lineage>
</organism>
<accession>A9V2Z5</accession>
<comment type="similarity">
    <text evidence="1">Belongs to the HAT1 family.</text>
</comment>